<evidence type="ECO:0000256" key="8">
    <source>
        <dbReference type="ARBA" id="ARBA00023065"/>
    </source>
</evidence>
<sequence length="542" mass="61750">MRYSAMTSSPLNKPIIITQNFGALRISIRFIKACALCARSRQFEMIEPGKWPSPGKRNSEGNDSRKRRKKPSALKAATLATFWEYTERTKVSGIWLMRRNRTYGLSRFIWSSVLLQLLLLSIYLTLLLWLKFYSYPILNTISNDLSITDVAFPGVTICSPKVVNSERVERFVKTLNIPKEYDIADVAAGFDFLNAFTDQSFEPPVHDSYRATDAVLRLNNVSTWEAAMAVSPGCSDYVKRCFWGHTEFQCNQSHEYLSFIPTTAYLGPCCSFNYNPRNATFVPFSANIFGMDGGLTFVGAEGSERNLNTGLIVLVHHPMDYVTESASSVTITARSESFVEVSPTVQSSSVEVLELSERKRDCLTSDDLQLRNYRQAACLLACQTEAIVQKCGCHPYLLPIVGNKYKECNLNDTFCYSDNYDNFKSVRCDQCLPNCYDVTYSTLSYKTDLNQHPFSMNRFYSADMINNDSFVLRVYLAKQVVPVIRKVTVMSWIGLLSDLGGIFNLCLGLSMISVVEFFYYCTYRLYINYQLHKAQRPRRAWQ</sequence>
<keyword evidence="7" id="KW-0915">Sodium</keyword>
<evidence type="ECO:0000256" key="3">
    <source>
        <dbReference type="ARBA" id="ARBA00022448"/>
    </source>
</evidence>
<keyword evidence="8 12" id="KW-0406">Ion transport</keyword>
<dbReference type="GO" id="GO:0005886">
    <property type="term" value="C:plasma membrane"/>
    <property type="evidence" value="ECO:0007669"/>
    <property type="project" value="TreeGrafter"/>
</dbReference>
<keyword evidence="5 12" id="KW-0812">Transmembrane</keyword>
<keyword evidence="10 12" id="KW-0739">Sodium transport</keyword>
<keyword evidence="11 12" id="KW-0407">Ion channel</keyword>
<evidence type="ECO:0000256" key="6">
    <source>
        <dbReference type="ARBA" id="ARBA00022989"/>
    </source>
</evidence>
<feature type="transmembrane region" description="Helical" evidence="14">
    <location>
        <begin position="492"/>
        <end position="520"/>
    </location>
</feature>
<evidence type="ECO:0000256" key="13">
    <source>
        <dbReference type="SAM" id="MobiDB-lite"/>
    </source>
</evidence>
<organism evidence="15 16">
    <name type="scientific">Drosophila suzukii</name>
    <name type="common">Spotted-wing drosophila fruit fly</name>
    <dbReference type="NCBI Taxonomy" id="28584"/>
    <lineage>
        <taxon>Eukaryota</taxon>
        <taxon>Metazoa</taxon>
        <taxon>Ecdysozoa</taxon>
        <taxon>Arthropoda</taxon>
        <taxon>Hexapoda</taxon>
        <taxon>Insecta</taxon>
        <taxon>Pterygota</taxon>
        <taxon>Neoptera</taxon>
        <taxon>Endopterygota</taxon>
        <taxon>Diptera</taxon>
        <taxon>Brachycera</taxon>
        <taxon>Muscomorpha</taxon>
        <taxon>Ephydroidea</taxon>
        <taxon>Drosophilidae</taxon>
        <taxon>Drosophila</taxon>
        <taxon>Sophophora</taxon>
    </lineage>
</organism>
<name>A0AB39ZSI9_DROSZ</name>
<dbReference type="PANTHER" id="PTHR11690:SF263">
    <property type="entry name" value="PICKPOCKET 6"/>
    <property type="match status" value="1"/>
</dbReference>
<dbReference type="Gene3D" id="1.10.287.820">
    <property type="entry name" value="Acid-sensing ion channel domain"/>
    <property type="match status" value="1"/>
</dbReference>
<keyword evidence="15" id="KW-1185">Reference proteome</keyword>
<evidence type="ECO:0000256" key="14">
    <source>
        <dbReference type="SAM" id="Phobius"/>
    </source>
</evidence>
<evidence type="ECO:0000256" key="9">
    <source>
        <dbReference type="ARBA" id="ARBA00023136"/>
    </source>
</evidence>
<dbReference type="Proteomes" id="UP001652628">
    <property type="component" value="Chromosome 2R"/>
</dbReference>
<dbReference type="AlphaFoldDB" id="A0AB39ZSI9"/>
<comment type="similarity">
    <text evidence="2 12">Belongs to the amiloride-sensitive sodium channel (TC 1.A.6) family.</text>
</comment>
<dbReference type="GeneID" id="108017932"/>
<evidence type="ECO:0000256" key="5">
    <source>
        <dbReference type="ARBA" id="ARBA00022692"/>
    </source>
</evidence>
<evidence type="ECO:0000313" key="16">
    <source>
        <dbReference type="RefSeq" id="XP_016940614.3"/>
    </source>
</evidence>
<dbReference type="Pfam" id="PF00858">
    <property type="entry name" value="ASC"/>
    <property type="match status" value="1"/>
</dbReference>
<accession>A0AB39ZSI9</accession>
<keyword evidence="3 12" id="KW-0813">Transport</keyword>
<dbReference type="PRINTS" id="PR01078">
    <property type="entry name" value="AMINACHANNEL"/>
</dbReference>
<evidence type="ECO:0000256" key="4">
    <source>
        <dbReference type="ARBA" id="ARBA00022461"/>
    </source>
</evidence>
<dbReference type="RefSeq" id="XP_016940614.3">
    <property type="nucleotide sequence ID" value="XM_017085125.3"/>
</dbReference>
<evidence type="ECO:0000256" key="2">
    <source>
        <dbReference type="ARBA" id="ARBA00007193"/>
    </source>
</evidence>
<evidence type="ECO:0000256" key="12">
    <source>
        <dbReference type="RuleBase" id="RU000679"/>
    </source>
</evidence>
<evidence type="ECO:0000313" key="15">
    <source>
        <dbReference type="Proteomes" id="UP001652628"/>
    </source>
</evidence>
<dbReference type="InterPro" id="IPR001873">
    <property type="entry name" value="ENaC"/>
</dbReference>
<evidence type="ECO:0000256" key="1">
    <source>
        <dbReference type="ARBA" id="ARBA00004141"/>
    </source>
</evidence>
<gene>
    <name evidence="16" type="primary">ppk6</name>
</gene>
<keyword evidence="6 14" id="KW-1133">Transmembrane helix</keyword>
<protein>
    <submittedName>
        <fullName evidence="16">Sodium channel protein Nach</fullName>
    </submittedName>
</protein>
<feature type="transmembrane region" description="Helical" evidence="14">
    <location>
        <begin position="108"/>
        <end position="130"/>
    </location>
</feature>
<feature type="region of interest" description="Disordered" evidence="13">
    <location>
        <begin position="48"/>
        <end position="71"/>
    </location>
</feature>
<dbReference type="GO" id="GO:0015280">
    <property type="term" value="F:ligand-gated sodium channel activity"/>
    <property type="evidence" value="ECO:0007669"/>
    <property type="project" value="TreeGrafter"/>
</dbReference>
<reference evidence="16" key="1">
    <citation type="submission" date="2025-08" db="UniProtKB">
        <authorList>
            <consortium name="RefSeq"/>
        </authorList>
    </citation>
    <scope>IDENTIFICATION</scope>
</reference>
<dbReference type="Gene3D" id="1.10.287.770">
    <property type="entry name" value="YojJ-like"/>
    <property type="match status" value="1"/>
</dbReference>
<proteinExistence type="inferred from homology"/>
<evidence type="ECO:0000256" key="10">
    <source>
        <dbReference type="ARBA" id="ARBA00023201"/>
    </source>
</evidence>
<comment type="subcellular location">
    <subcellularLocation>
        <location evidence="1">Membrane</location>
        <topology evidence="1">Multi-pass membrane protein</topology>
    </subcellularLocation>
</comment>
<dbReference type="PANTHER" id="PTHR11690">
    <property type="entry name" value="AMILORIDE-SENSITIVE SODIUM CHANNEL-RELATED"/>
    <property type="match status" value="1"/>
</dbReference>
<evidence type="ECO:0000256" key="11">
    <source>
        <dbReference type="ARBA" id="ARBA00023303"/>
    </source>
</evidence>
<keyword evidence="4 12" id="KW-0894">Sodium channel</keyword>
<evidence type="ECO:0000256" key="7">
    <source>
        <dbReference type="ARBA" id="ARBA00023053"/>
    </source>
</evidence>
<keyword evidence="9 14" id="KW-0472">Membrane</keyword>